<accession>A0AAN7MXE5</accession>
<dbReference type="Proteomes" id="UP001333110">
    <property type="component" value="Unassembled WGS sequence"/>
</dbReference>
<name>A0AAN7MXE5_MYCAM</name>
<dbReference type="AlphaFoldDB" id="A0AAN7MXE5"/>
<reference evidence="1 2" key="1">
    <citation type="journal article" date="2023" name="J. Hered.">
        <title>Chromosome-level genome of the wood stork (Mycteria americana) provides insight into avian chromosome evolution.</title>
        <authorList>
            <person name="Flamio R. Jr."/>
            <person name="Ramstad K.M."/>
        </authorList>
    </citation>
    <scope>NUCLEOTIDE SEQUENCE [LARGE SCALE GENOMIC DNA]</scope>
    <source>
        <strain evidence="1">JAX WOST 10</strain>
    </source>
</reference>
<evidence type="ECO:0000313" key="2">
    <source>
        <dbReference type="Proteomes" id="UP001333110"/>
    </source>
</evidence>
<protein>
    <submittedName>
        <fullName evidence="1">Uncharacterized protein</fullName>
    </submittedName>
</protein>
<dbReference type="EMBL" id="JAUNZN010000007">
    <property type="protein sequence ID" value="KAK4817918.1"/>
    <property type="molecule type" value="Genomic_DNA"/>
</dbReference>
<gene>
    <name evidence="1" type="ORF">QYF61_002759</name>
</gene>
<comment type="caution">
    <text evidence="1">The sequence shown here is derived from an EMBL/GenBank/DDBJ whole genome shotgun (WGS) entry which is preliminary data.</text>
</comment>
<sequence>MMKGLDYLRYEERLRELGLFRLEKQQLRDDFSMCRNIQREGCQDQRQWAQTETREVPSEQQETLFYCVGDWALAQIAQGGCGVSILGDVQKPLNMVLGSLLWVALLEQGVGPDDLQRKCRPTLILFTETANSGQKRG</sequence>
<organism evidence="1 2">
    <name type="scientific">Mycteria americana</name>
    <name type="common">Wood stork</name>
    <dbReference type="NCBI Taxonomy" id="33587"/>
    <lineage>
        <taxon>Eukaryota</taxon>
        <taxon>Metazoa</taxon>
        <taxon>Chordata</taxon>
        <taxon>Craniata</taxon>
        <taxon>Vertebrata</taxon>
        <taxon>Euteleostomi</taxon>
        <taxon>Archelosauria</taxon>
        <taxon>Archosauria</taxon>
        <taxon>Dinosauria</taxon>
        <taxon>Saurischia</taxon>
        <taxon>Theropoda</taxon>
        <taxon>Coelurosauria</taxon>
        <taxon>Aves</taxon>
        <taxon>Neognathae</taxon>
        <taxon>Neoaves</taxon>
        <taxon>Aequornithes</taxon>
        <taxon>Ciconiiformes</taxon>
        <taxon>Ciconiidae</taxon>
        <taxon>Mycteria</taxon>
    </lineage>
</organism>
<evidence type="ECO:0000313" key="1">
    <source>
        <dbReference type="EMBL" id="KAK4817918.1"/>
    </source>
</evidence>
<keyword evidence="2" id="KW-1185">Reference proteome</keyword>
<proteinExistence type="predicted"/>